<dbReference type="Gene3D" id="3.10.105.10">
    <property type="entry name" value="Dipeptide-binding Protein, Domain 3"/>
    <property type="match status" value="1"/>
</dbReference>
<dbReference type="InterPro" id="IPR000914">
    <property type="entry name" value="SBP_5_dom"/>
</dbReference>
<dbReference type="PIRSF" id="PIRSF002741">
    <property type="entry name" value="MppA"/>
    <property type="match status" value="1"/>
</dbReference>
<dbReference type="Gene3D" id="3.40.190.10">
    <property type="entry name" value="Periplasmic binding protein-like II"/>
    <property type="match status" value="1"/>
</dbReference>
<dbReference type="SUPFAM" id="SSF53850">
    <property type="entry name" value="Periplasmic binding protein-like II"/>
    <property type="match status" value="1"/>
</dbReference>
<evidence type="ECO:0000313" key="4">
    <source>
        <dbReference type="Proteomes" id="UP000220914"/>
    </source>
</evidence>
<reference evidence="3 4" key="1">
    <citation type="submission" date="2017-10" db="EMBL/GenBank/DDBJ databases">
        <title>The new phylogeny of genus Mycobacterium.</title>
        <authorList>
            <person name="Tortoli E."/>
            <person name="Trovato A."/>
            <person name="Cirillo D.M."/>
        </authorList>
    </citation>
    <scope>NUCLEOTIDE SEQUENCE [LARGE SCALE GENOMIC DNA]</scope>
    <source>
        <strain evidence="3 4">CCUG37673</strain>
    </source>
</reference>
<dbReference type="PANTHER" id="PTHR30290">
    <property type="entry name" value="PERIPLASMIC BINDING COMPONENT OF ABC TRANSPORTER"/>
    <property type="match status" value="1"/>
</dbReference>
<protein>
    <recommendedName>
        <fullName evidence="2">Solute-binding protein family 5 domain-containing protein</fullName>
    </recommendedName>
</protein>
<dbReference type="OrthoDB" id="9046151at2"/>
<dbReference type="Gene3D" id="3.90.76.10">
    <property type="entry name" value="Dipeptide-binding Protein, Domain 1"/>
    <property type="match status" value="1"/>
</dbReference>
<accession>A0A2A7MSW2</accession>
<organism evidence="3 4">
    <name type="scientific">Mycolicibacterium agri</name>
    <name type="common">Mycobacterium agri</name>
    <dbReference type="NCBI Taxonomy" id="36811"/>
    <lineage>
        <taxon>Bacteria</taxon>
        <taxon>Bacillati</taxon>
        <taxon>Actinomycetota</taxon>
        <taxon>Actinomycetes</taxon>
        <taxon>Mycobacteriales</taxon>
        <taxon>Mycobacteriaceae</taxon>
        <taxon>Mycolicibacterium</taxon>
    </lineage>
</organism>
<feature type="region of interest" description="Disordered" evidence="1">
    <location>
        <begin position="74"/>
        <end position="95"/>
    </location>
</feature>
<dbReference type="Proteomes" id="UP000220914">
    <property type="component" value="Unassembled WGS sequence"/>
</dbReference>
<dbReference type="InterPro" id="IPR030678">
    <property type="entry name" value="Peptide/Ni-bd"/>
</dbReference>
<comment type="caution">
    <text evidence="3">The sequence shown here is derived from an EMBL/GenBank/DDBJ whole genome shotgun (WGS) entry which is preliminary data.</text>
</comment>
<name>A0A2A7MSW2_MYCAG</name>
<evidence type="ECO:0000256" key="1">
    <source>
        <dbReference type="SAM" id="MobiDB-lite"/>
    </source>
</evidence>
<feature type="domain" description="Solute-binding protein family 5" evidence="2">
    <location>
        <begin position="141"/>
        <end position="524"/>
    </location>
</feature>
<dbReference type="GO" id="GO:0015833">
    <property type="term" value="P:peptide transport"/>
    <property type="evidence" value="ECO:0007669"/>
    <property type="project" value="TreeGrafter"/>
</dbReference>
<keyword evidence="4" id="KW-1185">Reference proteome</keyword>
<dbReference type="EMBL" id="PDCP01000054">
    <property type="protein sequence ID" value="PEG34892.1"/>
    <property type="molecule type" value="Genomic_DNA"/>
</dbReference>
<dbReference type="CDD" id="cd08512">
    <property type="entry name" value="PBP2_NikA_DppA_OppA_like_7"/>
    <property type="match status" value="1"/>
</dbReference>
<evidence type="ECO:0000313" key="3">
    <source>
        <dbReference type="EMBL" id="PEG34892.1"/>
    </source>
</evidence>
<evidence type="ECO:0000259" key="2">
    <source>
        <dbReference type="Pfam" id="PF00496"/>
    </source>
</evidence>
<gene>
    <name evidence="3" type="ORF">CQY20_23735</name>
</gene>
<dbReference type="Pfam" id="PF00496">
    <property type="entry name" value="SBP_bac_5"/>
    <property type="match status" value="1"/>
</dbReference>
<dbReference type="InterPro" id="IPR039424">
    <property type="entry name" value="SBP_5"/>
</dbReference>
<dbReference type="AlphaFoldDB" id="A0A2A7MSW2"/>
<proteinExistence type="predicted"/>
<dbReference type="GO" id="GO:0042597">
    <property type="term" value="C:periplasmic space"/>
    <property type="evidence" value="ECO:0007669"/>
    <property type="project" value="UniProtKB-ARBA"/>
</dbReference>
<dbReference type="GO" id="GO:1904680">
    <property type="term" value="F:peptide transmembrane transporter activity"/>
    <property type="evidence" value="ECO:0007669"/>
    <property type="project" value="TreeGrafter"/>
</dbReference>
<sequence>MSNRISSFLITRESGFTVKPRPPESYSGNGDFYPPPWKRGTMKLVRHDRHTKLRIPLAILATFTLTLSMSCGGRTATPEGEGGGEGAAPSEVKNPGVFVHSLGGEPESLDPAATTDGGFGNRAIIQMYDFLVDIPPDSADPVPMIATEVPTQENGLVSPDGLTYTFPIRQGVKFHDGTDLTAEDVKFSWDRVMTMNLPEGQASKLTDLIESTRVVDPYRFEVKLKQPAAYFLGTVAYSPPAAIVSKDAVEKNGGVQPNTTNEFMTTNEAGSGPYKLKQWDRGERLMFEKFTDYWNGPAKLDARWEVVDDPSVIVIGMKAGDFDLVEPTPQYVTELKGTKNVCFDESGFLLEPLHLAFNLNIDKAKLPPNDTIPADFFHDPRIRQAFDYAFDYDTMVQSGLEGFGANPTYLPPGVLGWSENAPKYKQDLAQAEKLFRETGYWDKGFEVSILVEEANPTFTPVGLILKDSLEKLNPKFRVNAVQVAESQFDEMHGQTPFPYAMWIKNADPFTDPYQFMQTYFHPDGEWGEKLGYRQGYRDPDALASVLDEAAVSTDPDERERLYTQALQMIHDDPMWIWAADEKNVQIMQCWVKDFVYNPLWVMPRWVFYNKG</sequence>
<dbReference type="GO" id="GO:0043190">
    <property type="term" value="C:ATP-binding cassette (ABC) transporter complex"/>
    <property type="evidence" value="ECO:0007669"/>
    <property type="project" value="InterPro"/>
</dbReference>